<dbReference type="OrthoDB" id="45365at2759"/>
<feature type="domain" description="TLDc" evidence="2">
    <location>
        <begin position="304"/>
        <end position="496"/>
    </location>
</feature>
<dbReference type="InterPro" id="IPR011333">
    <property type="entry name" value="SKP1/BTB/POZ_sf"/>
</dbReference>
<proteinExistence type="predicted"/>
<dbReference type="Pfam" id="PF07534">
    <property type="entry name" value="TLD"/>
    <property type="match status" value="1"/>
</dbReference>
<dbReference type="Proteomes" id="UP001149090">
    <property type="component" value="Unassembled WGS sequence"/>
</dbReference>
<evidence type="ECO:0000259" key="2">
    <source>
        <dbReference type="PROSITE" id="PS51886"/>
    </source>
</evidence>
<dbReference type="Gene3D" id="1.25.40.420">
    <property type="match status" value="1"/>
</dbReference>
<dbReference type="PANTHER" id="PTHR24410">
    <property type="entry name" value="HL07962P-RELATED"/>
    <property type="match status" value="1"/>
</dbReference>
<dbReference type="Pfam" id="PF07707">
    <property type="entry name" value="BACK"/>
    <property type="match status" value="1"/>
</dbReference>
<dbReference type="OMA" id="HINNDSF"/>
<gene>
    <name evidence="3" type="ORF">M0811_08192</name>
</gene>
<evidence type="ECO:0000259" key="1">
    <source>
        <dbReference type="PROSITE" id="PS50097"/>
    </source>
</evidence>
<dbReference type="SMART" id="SM00875">
    <property type="entry name" value="BACK"/>
    <property type="match status" value="1"/>
</dbReference>
<dbReference type="SMART" id="SM00225">
    <property type="entry name" value="BTB"/>
    <property type="match status" value="1"/>
</dbReference>
<dbReference type="SUPFAM" id="SSF54695">
    <property type="entry name" value="POZ domain"/>
    <property type="match status" value="1"/>
</dbReference>
<dbReference type="CDD" id="cd18186">
    <property type="entry name" value="BTB_POZ_ZBTB_KLHL-like"/>
    <property type="match status" value="1"/>
</dbReference>
<dbReference type="PROSITE" id="PS51886">
    <property type="entry name" value="TLDC"/>
    <property type="match status" value="1"/>
</dbReference>
<dbReference type="InterPro" id="IPR006571">
    <property type="entry name" value="TLDc_dom"/>
</dbReference>
<dbReference type="InterPro" id="IPR051481">
    <property type="entry name" value="BTB-POZ/Galectin-3-binding"/>
</dbReference>
<dbReference type="InterPro" id="IPR000210">
    <property type="entry name" value="BTB/POZ_dom"/>
</dbReference>
<dbReference type="PROSITE" id="PS50097">
    <property type="entry name" value="BTB"/>
    <property type="match status" value="1"/>
</dbReference>
<dbReference type="InterPro" id="IPR011705">
    <property type="entry name" value="BACK"/>
</dbReference>
<organism evidence="3 4">
    <name type="scientific">Anaeramoeba ignava</name>
    <name type="common">Anaerobic marine amoeba</name>
    <dbReference type="NCBI Taxonomy" id="1746090"/>
    <lineage>
        <taxon>Eukaryota</taxon>
        <taxon>Metamonada</taxon>
        <taxon>Anaeramoebidae</taxon>
        <taxon>Anaeramoeba</taxon>
    </lineage>
</organism>
<dbReference type="EMBL" id="JAPDFW010000071">
    <property type="protein sequence ID" value="KAJ5073919.1"/>
    <property type="molecule type" value="Genomic_DNA"/>
</dbReference>
<reference evidence="3" key="1">
    <citation type="submission" date="2022-10" db="EMBL/GenBank/DDBJ databases">
        <title>Novel sulphate-reducing endosymbionts in the free-living metamonad Anaeramoeba.</title>
        <authorList>
            <person name="Jerlstrom-Hultqvist J."/>
            <person name="Cepicka I."/>
            <person name="Gallot-Lavallee L."/>
            <person name="Salas-Leiva D."/>
            <person name="Curtis B.A."/>
            <person name="Zahonova K."/>
            <person name="Pipaliya S."/>
            <person name="Dacks J."/>
            <person name="Roger A.J."/>
        </authorList>
    </citation>
    <scope>NUCLEOTIDE SEQUENCE</scope>
    <source>
        <strain evidence="3">BMAN</strain>
    </source>
</reference>
<evidence type="ECO:0000313" key="4">
    <source>
        <dbReference type="Proteomes" id="UP001149090"/>
    </source>
</evidence>
<protein>
    <submittedName>
        <fullName evidence="3">Pep-cterm sorting domain-containing protein</fullName>
    </submittedName>
</protein>
<sequence length="496" mass="58244">MKSTYRNIAKLQDDFTNLFQIQDEFSDFKIIIEDPKNPNEEKIFYTHRSILNCRSDYFQALFRSKMKEYQEGKILFKNISSNIMEKILGFIYTGSLQVTNEDAVEILVLAKKFFFPEIVNFLADFIAESIDVSNVADLLQISNQFDSPELHVHCINFLIKNFQEFLDSQNFKYLSQQDILNVLDAPNLRVISESTLFYSVLSWGKYQENIQSENHELTQEEKEILSRKIASCIEKIRLCDIDMKELETIDGLNVVSSQVISDLKTFHFLRSDFKFFSDYEKMKLDAMQKGINIFTTRSTFPKGTIFINREWELWLKKHINNDSFFQAMEMGFSTTQDGFSCSKFHLNCDRKSPILVVIQTENNCIFGGFSNVGWNTLRSYNYFISDPNAFCFSLKRIDSQEPVLFPIRKNEKSKAIYYHEEWGPSFGKDVAVYRDLRSGECYDFGNTYKIPSEIKDDSKKIREFLCGSPFWKVKFIDVYFDSSSEKKDNPYNSYYY</sequence>
<dbReference type="AlphaFoldDB" id="A0A9Q0RCP4"/>
<dbReference type="Gene3D" id="3.30.710.10">
    <property type="entry name" value="Potassium Channel Kv1.1, Chain A"/>
    <property type="match status" value="1"/>
</dbReference>
<evidence type="ECO:0000313" key="3">
    <source>
        <dbReference type="EMBL" id="KAJ5073919.1"/>
    </source>
</evidence>
<keyword evidence="4" id="KW-1185">Reference proteome</keyword>
<dbReference type="Pfam" id="PF00651">
    <property type="entry name" value="BTB"/>
    <property type="match status" value="1"/>
</dbReference>
<comment type="caution">
    <text evidence="3">The sequence shown here is derived from an EMBL/GenBank/DDBJ whole genome shotgun (WGS) entry which is preliminary data.</text>
</comment>
<accession>A0A9Q0RCP4</accession>
<dbReference type="PANTHER" id="PTHR24410:SF23">
    <property type="entry name" value="BTB DOMAIN-CONTAINING PROTEIN-RELATED"/>
    <property type="match status" value="1"/>
</dbReference>
<name>A0A9Q0RCP4_ANAIG</name>
<feature type="domain" description="BTB" evidence="1">
    <location>
        <begin position="26"/>
        <end position="100"/>
    </location>
</feature>